<evidence type="ECO:0000313" key="1">
    <source>
        <dbReference type="EMBL" id="VTZ65903.1"/>
    </source>
</evidence>
<dbReference type="Proteomes" id="UP000507954">
    <property type="component" value="Unassembled WGS sequence"/>
</dbReference>
<name>A0A508X7Z7_9HYPH</name>
<organism evidence="1">
    <name type="scientific">Sinorhizobium medicae</name>
    <dbReference type="NCBI Taxonomy" id="110321"/>
    <lineage>
        <taxon>Bacteria</taxon>
        <taxon>Pseudomonadati</taxon>
        <taxon>Pseudomonadota</taxon>
        <taxon>Alphaproteobacteria</taxon>
        <taxon>Hyphomicrobiales</taxon>
        <taxon>Rhizobiaceae</taxon>
        <taxon>Sinorhizobium/Ensifer group</taxon>
        <taxon>Sinorhizobium</taxon>
    </lineage>
</organism>
<proteinExistence type="predicted"/>
<protein>
    <submittedName>
        <fullName evidence="1">Uncharacterized protein</fullName>
    </submittedName>
</protein>
<accession>A0A508X7Z7</accession>
<dbReference type="EMBL" id="CABFNB010000163">
    <property type="protein sequence ID" value="VTZ65903.1"/>
    <property type="molecule type" value="Genomic_DNA"/>
</dbReference>
<gene>
    <name evidence="1" type="ORF">EMEDMD4_910120</name>
</gene>
<reference evidence="1" key="1">
    <citation type="submission" date="2019-06" db="EMBL/GenBank/DDBJ databases">
        <authorList>
            <person name="Le Quere A."/>
            <person name="Colella S."/>
        </authorList>
    </citation>
    <scope>NUCLEOTIDE SEQUENCE</scope>
    <source>
        <strain evidence="1">EmedicaeMD41</strain>
    </source>
</reference>
<dbReference type="AlphaFoldDB" id="A0A508X7Z7"/>
<sequence>MFVWTRRPVIRADVLREMRLSLMSFYRGAAARPYSKPILFTAKKFIVAGSKAGVPRGA</sequence>